<reference evidence="1 2" key="1">
    <citation type="submission" date="2019-06" db="EMBL/GenBank/DDBJ databases">
        <title>WGS assembly of Gossypium darwinii.</title>
        <authorList>
            <person name="Chen Z.J."/>
            <person name="Sreedasyam A."/>
            <person name="Ando A."/>
            <person name="Song Q."/>
            <person name="De L."/>
            <person name="Hulse-Kemp A."/>
            <person name="Ding M."/>
            <person name="Ye W."/>
            <person name="Kirkbride R."/>
            <person name="Jenkins J."/>
            <person name="Plott C."/>
            <person name="Lovell J."/>
            <person name="Lin Y.-M."/>
            <person name="Vaughn R."/>
            <person name="Liu B."/>
            <person name="Li W."/>
            <person name="Simpson S."/>
            <person name="Scheffler B."/>
            <person name="Saski C."/>
            <person name="Grover C."/>
            <person name="Hu G."/>
            <person name="Conover J."/>
            <person name="Carlson J."/>
            <person name="Shu S."/>
            <person name="Boston L."/>
            <person name="Williams M."/>
            <person name="Peterson D."/>
            <person name="Mcgee K."/>
            <person name="Jones D."/>
            <person name="Wendel J."/>
            <person name="Stelly D."/>
            <person name="Grimwood J."/>
            <person name="Schmutz J."/>
        </authorList>
    </citation>
    <scope>NUCLEOTIDE SEQUENCE [LARGE SCALE GENOMIC DNA]</scope>
    <source>
        <strain evidence="1">1808015.09</strain>
    </source>
</reference>
<dbReference type="AlphaFoldDB" id="A0A5D2EW57"/>
<dbReference type="EMBL" id="CM017697">
    <property type="protein sequence ID" value="TYG97833.1"/>
    <property type="molecule type" value="Genomic_DNA"/>
</dbReference>
<dbReference type="Proteomes" id="UP000323506">
    <property type="component" value="Chromosome A10"/>
</dbReference>
<keyword evidence="2" id="KW-1185">Reference proteome</keyword>
<proteinExistence type="predicted"/>
<evidence type="ECO:0000313" key="2">
    <source>
        <dbReference type="Proteomes" id="UP000323506"/>
    </source>
</evidence>
<evidence type="ECO:0000313" key="1">
    <source>
        <dbReference type="EMBL" id="TYG97833.1"/>
    </source>
</evidence>
<gene>
    <name evidence="1" type="ORF">ES288_A10G069100v1</name>
</gene>
<protein>
    <submittedName>
        <fullName evidence="1">Uncharacterized protein</fullName>
    </submittedName>
</protein>
<organism evidence="1 2">
    <name type="scientific">Gossypium darwinii</name>
    <name type="common">Darwin's cotton</name>
    <name type="synonym">Gossypium barbadense var. darwinii</name>
    <dbReference type="NCBI Taxonomy" id="34276"/>
    <lineage>
        <taxon>Eukaryota</taxon>
        <taxon>Viridiplantae</taxon>
        <taxon>Streptophyta</taxon>
        <taxon>Embryophyta</taxon>
        <taxon>Tracheophyta</taxon>
        <taxon>Spermatophyta</taxon>
        <taxon>Magnoliopsida</taxon>
        <taxon>eudicotyledons</taxon>
        <taxon>Gunneridae</taxon>
        <taxon>Pentapetalae</taxon>
        <taxon>rosids</taxon>
        <taxon>malvids</taxon>
        <taxon>Malvales</taxon>
        <taxon>Malvaceae</taxon>
        <taxon>Malvoideae</taxon>
        <taxon>Gossypium</taxon>
    </lineage>
</organism>
<name>A0A5D2EW57_GOSDA</name>
<accession>A0A5D2EW57</accession>
<sequence length="83" mass="9842">MKLSNNLVIFSLQFFHLFPFSDLPLQAKSVEWKLYQIPTPIFGLQSIESRNGKKVWSVFMRREYHVAMHRRVEAFICFSAAMM</sequence>